<dbReference type="EMBL" id="CAADFZ010000088">
    <property type="protein sequence ID" value="VFK66333.1"/>
    <property type="molecule type" value="Genomic_DNA"/>
</dbReference>
<name>A0A451B107_9GAMM</name>
<dbReference type="InterPro" id="IPR027417">
    <property type="entry name" value="P-loop_NTPase"/>
</dbReference>
<organism evidence="3">
    <name type="scientific">Candidatus Kentrum sp. UNK</name>
    <dbReference type="NCBI Taxonomy" id="2126344"/>
    <lineage>
        <taxon>Bacteria</taxon>
        <taxon>Pseudomonadati</taxon>
        <taxon>Pseudomonadota</taxon>
        <taxon>Gammaproteobacteria</taxon>
        <taxon>Candidatus Kentrum</taxon>
    </lineage>
</organism>
<dbReference type="SUPFAM" id="SSF52540">
    <property type="entry name" value="P-loop containing nucleoside triphosphate hydrolases"/>
    <property type="match status" value="2"/>
</dbReference>
<feature type="domain" description="AAA+ ATPase" evidence="1">
    <location>
        <begin position="80"/>
        <end position="362"/>
    </location>
</feature>
<accession>A0A451B107</accession>
<dbReference type="Gene3D" id="3.40.50.300">
    <property type="entry name" value="P-loop containing nucleotide triphosphate hydrolases"/>
    <property type="match status" value="1"/>
</dbReference>
<evidence type="ECO:0000313" key="3">
    <source>
        <dbReference type="EMBL" id="VFK71969.1"/>
    </source>
</evidence>
<dbReference type="PANTHER" id="PTHR46844">
    <property type="entry name" value="SLR5058 PROTEIN"/>
    <property type="match status" value="1"/>
</dbReference>
<dbReference type="PANTHER" id="PTHR46844:SF1">
    <property type="entry name" value="SLR5058 PROTEIN"/>
    <property type="match status" value="1"/>
</dbReference>
<proteinExistence type="predicted"/>
<evidence type="ECO:0000259" key="1">
    <source>
        <dbReference type="SMART" id="SM00382"/>
    </source>
</evidence>
<dbReference type="AlphaFoldDB" id="A0A451B107"/>
<reference evidence="3" key="1">
    <citation type="submission" date="2019-02" db="EMBL/GenBank/DDBJ databases">
        <authorList>
            <person name="Gruber-Vodicka R. H."/>
            <person name="Seah K. B. B."/>
        </authorList>
    </citation>
    <scope>NUCLEOTIDE SEQUENCE</scope>
    <source>
        <strain evidence="3">BECK_BY19</strain>
        <strain evidence="2">BECK_BY8</strain>
    </source>
</reference>
<evidence type="ECO:0000313" key="2">
    <source>
        <dbReference type="EMBL" id="VFK66333.1"/>
    </source>
</evidence>
<dbReference type="SMART" id="SM00382">
    <property type="entry name" value="AAA"/>
    <property type="match status" value="1"/>
</dbReference>
<dbReference type="EMBL" id="CAADGD010000089">
    <property type="protein sequence ID" value="VFK71969.1"/>
    <property type="molecule type" value="Genomic_DNA"/>
</dbReference>
<protein>
    <recommendedName>
        <fullName evidence="1">AAA+ ATPase domain-containing protein</fullName>
    </recommendedName>
</protein>
<dbReference type="InterPro" id="IPR003593">
    <property type="entry name" value="AAA+_ATPase"/>
</dbReference>
<gene>
    <name evidence="2" type="ORF">BECKUNK1418G_GA0071005_10884</name>
    <name evidence="3" type="ORF">BECKUNK1418H_GA0071006_10894</name>
</gene>
<sequence length="1053" mass="119347">MTDLRSTLEESYRASARGFYTRWLARRFGKIDFLQTKEGEEKIHLGNIYVPARLDTKDRRDEDREDAETPGRDAREVIAEHPFVAISGRPGSGKTTLVHALIGELCSGPETPFRRRLVGSTGIVPAPLILRDYQDELPHIETFPELLERWWRRAVEEAGDKHYGFTLDRERLHYSVVPEGDGMPMLVFFDGIDEVGGAAPRGKVLAMACEAVTKGHRVVLTGRPSSFEGLESLRDPSPNVVGWISAAHPPKDTEGWIAARAHHDETASSSPTGALHHIQPFVRPQITQFLERFYRLNDDWKSTREQSIAEFEAALEEREYLLVLARRPIFLTLMALIHANDRRMPHGRADLYRRIIDLYLIRQTHQRRLRYTTDGSPMPHWDEREVRRALGFLAWRSQRRGAETENATYDRDKRQVIWSRAELAGELMVLLAGKGDDPRRFRELKPENGEDLLRYYLHPAGLLVEPAEGRIQFAHLSFQEYLCAEYLHGHAMAAGSRQFLDKTRELLLDNLGLPGWDEIGMLFLTVHAAQGAQAQGAAHLEILAELDLAKADEARLLVAALAGRELDFEEEERIRWLPLAVAAALLHPVAEFAKGFGDVAAWRAPGLALVIDLLGMEDPWSVLLERIQKDPPGGRVPEEWEAWGLRDTEERPCPAEKRWRNPQDDASWEVNKEFGPADARASALLIAIADAGWGLEGDEDEDPRRENMDTRLEAALTHWLRRTDLPLYHIDESAQEPVPKPTYTGFALDTLVPAEGALWSKALSLIPLDAWLLQGENWMEYFPWDIFSQPLVLLALYPASPLPPVTRLTLMTYQALLAVELLAAGKPFGEFSLSLSLSLSRSRSRSLSRKRSRSLSRSQSLSRSRQLAENARLSLEVRAALQAMERGRLEKLPEESLDRFALELERFGYRFTAFDWFAEQAEDPELMTRRGLRPGEPLPRKFGLFDEDGRPKARWPREGLVKLRDWLDRDEEVLDWTFPPGSSMALAPAEREGLLTQLARLRRRPWSPQAALDALLADWPETEPWRETTLAAAEAPLLAACREIGVAQASPLA</sequence>